<reference evidence="1 2" key="1">
    <citation type="submission" date="2019-08" db="EMBL/GenBank/DDBJ databases">
        <title>Whole genome of Aphis craccivora.</title>
        <authorList>
            <person name="Voronova N.V."/>
            <person name="Shulinski R.S."/>
            <person name="Bandarenka Y.V."/>
            <person name="Zhorov D.G."/>
            <person name="Warner D."/>
        </authorList>
    </citation>
    <scope>NUCLEOTIDE SEQUENCE [LARGE SCALE GENOMIC DNA]</scope>
    <source>
        <strain evidence="1">180601</strain>
        <tissue evidence="1">Whole Body</tissue>
    </source>
</reference>
<protein>
    <submittedName>
        <fullName evidence="1">Uncharacterized protein</fullName>
    </submittedName>
</protein>
<evidence type="ECO:0000313" key="1">
    <source>
        <dbReference type="EMBL" id="KAF0747929.1"/>
    </source>
</evidence>
<name>A0A6G0Y2N5_APHCR</name>
<feature type="non-terminal residue" evidence="1">
    <location>
        <position position="1"/>
    </location>
</feature>
<comment type="caution">
    <text evidence="1">The sequence shown here is derived from an EMBL/GenBank/DDBJ whole genome shotgun (WGS) entry which is preliminary data.</text>
</comment>
<gene>
    <name evidence="1" type="ORF">FWK35_00024835</name>
</gene>
<dbReference type="AlphaFoldDB" id="A0A6G0Y2N5"/>
<sequence length="107" mass="11560">CARPISRYQIRLAKKNPNGKRLISTPGQTGGAIPLIPIFAGLSALGSLMSGSASVYNAIAIDTNHAYLLWAFKSPSVDNVNKNKKRWQMGVALLSSKLQMSHCNGLY</sequence>
<evidence type="ECO:0000313" key="2">
    <source>
        <dbReference type="Proteomes" id="UP000478052"/>
    </source>
</evidence>
<dbReference type="EMBL" id="VUJU01006663">
    <property type="protein sequence ID" value="KAF0747929.1"/>
    <property type="molecule type" value="Genomic_DNA"/>
</dbReference>
<accession>A0A6G0Y2N5</accession>
<keyword evidence="2" id="KW-1185">Reference proteome</keyword>
<proteinExistence type="predicted"/>
<dbReference type="Proteomes" id="UP000478052">
    <property type="component" value="Unassembled WGS sequence"/>
</dbReference>
<organism evidence="1 2">
    <name type="scientific">Aphis craccivora</name>
    <name type="common">Cowpea aphid</name>
    <dbReference type="NCBI Taxonomy" id="307492"/>
    <lineage>
        <taxon>Eukaryota</taxon>
        <taxon>Metazoa</taxon>
        <taxon>Ecdysozoa</taxon>
        <taxon>Arthropoda</taxon>
        <taxon>Hexapoda</taxon>
        <taxon>Insecta</taxon>
        <taxon>Pterygota</taxon>
        <taxon>Neoptera</taxon>
        <taxon>Paraneoptera</taxon>
        <taxon>Hemiptera</taxon>
        <taxon>Sternorrhyncha</taxon>
        <taxon>Aphidomorpha</taxon>
        <taxon>Aphidoidea</taxon>
        <taxon>Aphididae</taxon>
        <taxon>Aphidini</taxon>
        <taxon>Aphis</taxon>
        <taxon>Aphis</taxon>
    </lineage>
</organism>